<dbReference type="InterPro" id="IPR036412">
    <property type="entry name" value="HAD-like_sf"/>
</dbReference>
<dbReference type="Proteomes" id="UP000632377">
    <property type="component" value="Unassembled WGS sequence"/>
</dbReference>
<dbReference type="Gene3D" id="1.10.150.520">
    <property type="match status" value="1"/>
</dbReference>
<keyword evidence="6" id="KW-1185">Reference proteome</keyword>
<dbReference type="EMBL" id="JAESWC010000001">
    <property type="protein sequence ID" value="MBL4934428.1"/>
    <property type="molecule type" value="Genomic_DNA"/>
</dbReference>
<keyword evidence="2" id="KW-0479">Metal-binding</keyword>
<evidence type="ECO:0000313" key="6">
    <source>
        <dbReference type="Proteomes" id="UP000632377"/>
    </source>
</evidence>
<reference evidence="5 6" key="1">
    <citation type="submission" date="2021-01" db="EMBL/GenBank/DDBJ databases">
        <title>Genome public.</title>
        <authorList>
            <person name="Liu C."/>
            <person name="Sun Q."/>
        </authorList>
    </citation>
    <scope>NUCLEOTIDE SEQUENCE [LARGE SCALE GENOMIC DNA]</scope>
    <source>
        <strain evidence="5 6">YIM B02515</strain>
    </source>
</reference>
<evidence type="ECO:0000256" key="1">
    <source>
        <dbReference type="ARBA" id="ARBA00001946"/>
    </source>
</evidence>
<dbReference type="Gene3D" id="3.40.50.1000">
    <property type="entry name" value="HAD superfamily/HAD-like"/>
    <property type="match status" value="1"/>
</dbReference>
<proteinExistence type="predicted"/>
<organism evidence="5 6">
    <name type="scientific">Clostridium rhizosphaerae</name>
    <dbReference type="NCBI Taxonomy" id="2803861"/>
    <lineage>
        <taxon>Bacteria</taxon>
        <taxon>Bacillati</taxon>
        <taxon>Bacillota</taxon>
        <taxon>Clostridia</taxon>
        <taxon>Eubacteriales</taxon>
        <taxon>Clostridiaceae</taxon>
        <taxon>Clostridium</taxon>
    </lineage>
</organism>
<keyword evidence="4" id="KW-0460">Magnesium</keyword>
<dbReference type="NCBIfam" id="TIGR01509">
    <property type="entry name" value="HAD-SF-IA-v3"/>
    <property type="match status" value="1"/>
</dbReference>
<evidence type="ECO:0000313" key="5">
    <source>
        <dbReference type="EMBL" id="MBL4934428.1"/>
    </source>
</evidence>
<dbReference type="SFLD" id="SFLDS00003">
    <property type="entry name" value="Haloacid_Dehalogenase"/>
    <property type="match status" value="1"/>
</dbReference>
<evidence type="ECO:0000256" key="4">
    <source>
        <dbReference type="ARBA" id="ARBA00022842"/>
    </source>
</evidence>
<comment type="caution">
    <text evidence="5">The sequence shown here is derived from an EMBL/GenBank/DDBJ whole genome shotgun (WGS) entry which is preliminary data.</text>
</comment>
<dbReference type="GO" id="GO:0016787">
    <property type="term" value="F:hydrolase activity"/>
    <property type="evidence" value="ECO:0007669"/>
    <property type="project" value="UniProtKB-KW"/>
</dbReference>
<dbReference type="Pfam" id="PF00702">
    <property type="entry name" value="Hydrolase"/>
    <property type="match status" value="1"/>
</dbReference>
<dbReference type="InterPro" id="IPR051400">
    <property type="entry name" value="HAD-like_hydrolase"/>
</dbReference>
<keyword evidence="3 5" id="KW-0378">Hydrolase</keyword>
<dbReference type="InterPro" id="IPR006439">
    <property type="entry name" value="HAD-SF_hydro_IA"/>
</dbReference>
<dbReference type="SUPFAM" id="SSF56784">
    <property type="entry name" value="HAD-like"/>
    <property type="match status" value="1"/>
</dbReference>
<accession>A0ABS1T513</accession>
<dbReference type="InterPro" id="IPR023214">
    <property type="entry name" value="HAD_sf"/>
</dbReference>
<evidence type="ECO:0000256" key="2">
    <source>
        <dbReference type="ARBA" id="ARBA00022723"/>
    </source>
</evidence>
<dbReference type="PANTHER" id="PTHR46470">
    <property type="entry name" value="N-ACYLNEURAMINATE-9-PHOSPHATASE"/>
    <property type="match status" value="1"/>
</dbReference>
<evidence type="ECO:0000256" key="3">
    <source>
        <dbReference type="ARBA" id="ARBA00022801"/>
    </source>
</evidence>
<dbReference type="NCBIfam" id="TIGR01549">
    <property type="entry name" value="HAD-SF-IA-v1"/>
    <property type="match status" value="1"/>
</dbReference>
<gene>
    <name evidence="5" type="ORF">JK636_01500</name>
</gene>
<dbReference type="RefSeq" id="WP_202747064.1">
    <property type="nucleotide sequence ID" value="NZ_JAESWC010000001.1"/>
</dbReference>
<name>A0ABS1T513_9CLOT</name>
<dbReference type="SFLD" id="SFLDG01129">
    <property type="entry name" value="C1.5:_HAD__Beta-PGM__Phosphata"/>
    <property type="match status" value="1"/>
</dbReference>
<comment type="cofactor">
    <cofactor evidence="1">
        <name>Mg(2+)</name>
        <dbReference type="ChEBI" id="CHEBI:18420"/>
    </cofactor>
</comment>
<dbReference type="PRINTS" id="PR00413">
    <property type="entry name" value="HADHALOGNASE"/>
</dbReference>
<dbReference type="PANTHER" id="PTHR46470:SF2">
    <property type="entry name" value="GLYCERALDEHYDE 3-PHOSPHATE PHOSPHATASE"/>
    <property type="match status" value="1"/>
</dbReference>
<sequence>MYKNFIFDLYGTLVDIKTNESRKTFWEKLALFYSYNGAVYSYSELKRTYLKEVKEGLKANTKTKYPDIKLLSVFEKLYVNKGVKIEKGAVNQAMKLFRVLSLEYIRLYPGVIDLLEELKSKDKKIFMLSNGQREFTVPELRFLGIYDYFDGLYSSSDIEVCKPDKTFFDYLVEKEGLNRQETIFVGNDDKCDAEGAAASSLDCVYIHSNLSRNVTEVNSKYQIWDGDVNKIINYI</sequence>
<protein>
    <submittedName>
        <fullName evidence="5">HAD family hydrolase</fullName>
    </submittedName>
</protein>